<reference evidence="10" key="1">
    <citation type="submission" date="2016-03" db="EMBL/GenBank/DDBJ databases">
        <authorList>
            <person name="Ploux O."/>
        </authorList>
    </citation>
    <scope>NUCLEOTIDE SEQUENCE [LARGE SCALE GENOMIC DNA]</scope>
    <source>
        <strain evidence="10">BS258</strain>
    </source>
</reference>
<organism evidence="9 10">
    <name type="scientific">Brevibacterium linens</name>
    <dbReference type="NCBI Taxonomy" id="1703"/>
    <lineage>
        <taxon>Bacteria</taxon>
        <taxon>Bacillati</taxon>
        <taxon>Actinomycetota</taxon>
        <taxon>Actinomycetes</taxon>
        <taxon>Micrococcales</taxon>
        <taxon>Brevibacteriaceae</taxon>
        <taxon>Brevibacterium</taxon>
    </lineage>
</organism>
<dbReference type="Gene3D" id="1.10.1740.10">
    <property type="match status" value="1"/>
</dbReference>
<feature type="region of interest" description="Disordered" evidence="6">
    <location>
        <begin position="1"/>
        <end position="20"/>
    </location>
</feature>
<proteinExistence type="inferred from homology"/>
<comment type="subunit">
    <text evidence="2">Interacts transiently with the RNA polymerase catalytic core formed by RpoA, RpoB, RpoC and RpoZ (2 alpha, 1 beta, 1 beta' and 1 omega subunit) to form the RNA polymerase holoenzyme that can initiate transcription.</text>
</comment>
<dbReference type="InterPro" id="IPR032710">
    <property type="entry name" value="NTF2-like_dom_sf"/>
</dbReference>
<evidence type="ECO:0000256" key="6">
    <source>
        <dbReference type="SAM" id="MobiDB-lite"/>
    </source>
</evidence>
<dbReference type="Pfam" id="PF04542">
    <property type="entry name" value="Sigma70_r2"/>
    <property type="match status" value="1"/>
</dbReference>
<dbReference type="EMBL" id="CP014869">
    <property type="protein sequence ID" value="AMT93179.1"/>
    <property type="molecule type" value="Genomic_DNA"/>
</dbReference>
<dbReference type="AlphaFoldDB" id="A0A142NLF0"/>
<dbReference type="PANTHER" id="PTHR30173">
    <property type="entry name" value="SIGMA 19 FACTOR"/>
    <property type="match status" value="1"/>
</dbReference>
<evidence type="ECO:0000256" key="3">
    <source>
        <dbReference type="ARBA" id="ARBA00023015"/>
    </source>
</evidence>
<evidence type="ECO:0000256" key="2">
    <source>
        <dbReference type="ARBA" id="ARBA00011344"/>
    </source>
</evidence>
<dbReference type="Pfam" id="PF08281">
    <property type="entry name" value="Sigma70_r4_2"/>
    <property type="match status" value="1"/>
</dbReference>
<dbReference type="RefSeq" id="WP_062861171.1">
    <property type="nucleotide sequence ID" value="NZ_CP014869.1"/>
</dbReference>
<protein>
    <recommendedName>
        <fullName evidence="11">RNA polymerase subunit sigma-24</fullName>
    </recommendedName>
</protein>
<dbReference type="InterPro" id="IPR007627">
    <property type="entry name" value="RNA_pol_sigma70_r2"/>
</dbReference>
<dbReference type="InterPro" id="IPR052704">
    <property type="entry name" value="ECF_Sigma-70_Domain"/>
</dbReference>
<feature type="compositionally biased region" description="Polar residues" evidence="6">
    <location>
        <begin position="1"/>
        <end position="10"/>
    </location>
</feature>
<evidence type="ECO:0000313" key="9">
    <source>
        <dbReference type="EMBL" id="AMT93179.1"/>
    </source>
</evidence>
<dbReference type="NCBIfam" id="TIGR02937">
    <property type="entry name" value="sigma70-ECF"/>
    <property type="match status" value="1"/>
</dbReference>
<dbReference type="InterPro" id="IPR036388">
    <property type="entry name" value="WH-like_DNA-bd_sf"/>
</dbReference>
<dbReference type="GO" id="GO:0006352">
    <property type="term" value="P:DNA-templated transcription initiation"/>
    <property type="evidence" value="ECO:0007669"/>
    <property type="project" value="InterPro"/>
</dbReference>
<dbReference type="NCBIfam" id="NF007214">
    <property type="entry name" value="PRK09636.1"/>
    <property type="match status" value="1"/>
</dbReference>
<dbReference type="PANTHER" id="PTHR30173:SF36">
    <property type="entry name" value="ECF RNA POLYMERASE SIGMA FACTOR SIGJ"/>
    <property type="match status" value="1"/>
</dbReference>
<dbReference type="CDD" id="cd06171">
    <property type="entry name" value="Sigma70_r4"/>
    <property type="match status" value="1"/>
</dbReference>
<evidence type="ECO:0000313" key="10">
    <source>
        <dbReference type="Proteomes" id="UP000075950"/>
    </source>
</evidence>
<name>A0A142NLF0_BRELN</name>
<keyword evidence="4" id="KW-0731">Sigma factor</keyword>
<dbReference type="SUPFAM" id="SSF88946">
    <property type="entry name" value="Sigma2 domain of RNA polymerase sigma factors"/>
    <property type="match status" value="1"/>
</dbReference>
<keyword evidence="3" id="KW-0805">Transcription regulation</keyword>
<evidence type="ECO:0008006" key="11">
    <source>
        <dbReference type="Google" id="ProtNLM"/>
    </source>
</evidence>
<dbReference type="SUPFAM" id="SSF54427">
    <property type="entry name" value="NTF2-like"/>
    <property type="match status" value="1"/>
</dbReference>
<evidence type="ECO:0000256" key="4">
    <source>
        <dbReference type="ARBA" id="ARBA00023082"/>
    </source>
</evidence>
<accession>A0A142NLF0</accession>
<feature type="domain" description="RNA polymerase sigma factor 70 region 4 type 2" evidence="8">
    <location>
        <begin position="123"/>
        <end position="173"/>
    </location>
</feature>
<dbReference type="InterPro" id="IPR013324">
    <property type="entry name" value="RNA_pol_sigma_r3/r4-like"/>
</dbReference>
<sequence>MSNTSSTPLGSPSGRDSADDAETFSHLRPLLFSIAYDMLGSVADAEDVLQSSYMRWAQIDSSHVTSPKAYLVRTVSRQALNALRTATRRREEYIGTWLPEPLATGPGGNPADRVLRGEEVTMAMLVVLEALTPRQRAVFVLHDVFDRDYAEIAETLNMTQVAARQLAHRARSRIAAYELPDSNDIRKAQGISDEFFDSLLTGRTENLIKLLAPEVVYRADGGGRVAAARAPIIGAERVASLLHGIFARDRSGLQIEMQRAVHNGLPSLMISLDDELDLVMCIETRRDRINMIYVIRNPDKLQHLRSAGSL</sequence>
<dbReference type="GO" id="GO:0003677">
    <property type="term" value="F:DNA binding"/>
    <property type="evidence" value="ECO:0007669"/>
    <property type="project" value="InterPro"/>
</dbReference>
<gene>
    <name evidence="9" type="ORF">A2T55_04775</name>
</gene>
<dbReference type="Proteomes" id="UP000075950">
    <property type="component" value="Chromosome"/>
</dbReference>
<dbReference type="InterPro" id="IPR013249">
    <property type="entry name" value="RNA_pol_sigma70_r4_t2"/>
</dbReference>
<dbReference type="SUPFAM" id="SSF88659">
    <property type="entry name" value="Sigma3 and sigma4 domains of RNA polymerase sigma factors"/>
    <property type="match status" value="1"/>
</dbReference>
<dbReference type="InterPro" id="IPR013325">
    <property type="entry name" value="RNA_pol_sigma_r2"/>
</dbReference>
<keyword evidence="5" id="KW-0804">Transcription</keyword>
<comment type="similarity">
    <text evidence="1">Belongs to the sigma-70 factor family. ECF subfamily.</text>
</comment>
<evidence type="ECO:0000256" key="1">
    <source>
        <dbReference type="ARBA" id="ARBA00010641"/>
    </source>
</evidence>
<evidence type="ECO:0000259" key="7">
    <source>
        <dbReference type="Pfam" id="PF04542"/>
    </source>
</evidence>
<dbReference type="GO" id="GO:0016987">
    <property type="term" value="F:sigma factor activity"/>
    <property type="evidence" value="ECO:0007669"/>
    <property type="project" value="UniProtKB-KW"/>
</dbReference>
<evidence type="ECO:0000259" key="8">
    <source>
        <dbReference type="Pfam" id="PF08281"/>
    </source>
</evidence>
<dbReference type="KEGG" id="bly:A2T55_04775"/>
<evidence type="ECO:0000256" key="5">
    <source>
        <dbReference type="ARBA" id="ARBA00023163"/>
    </source>
</evidence>
<feature type="domain" description="RNA polymerase sigma-70 region 2" evidence="7">
    <location>
        <begin position="24"/>
        <end position="89"/>
    </location>
</feature>
<dbReference type="Gene3D" id="1.10.10.10">
    <property type="entry name" value="Winged helix-like DNA-binding domain superfamily/Winged helix DNA-binding domain"/>
    <property type="match status" value="1"/>
</dbReference>
<dbReference type="InterPro" id="IPR014284">
    <property type="entry name" value="RNA_pol_sigma-70_dom"/>
</dbReference>